<evidence type="ECO:0000313" key="1">
    <source>
        <dbReference type="EMBL" id="SIN73776.1"/>
    </source>
</evidence>
<dbReference type="Proteomes" id="UP000185207">
    <property type="component" value="Unassembled WGS sequence"/>
</dbReference>
<keyword evidence="2" id="KW-1185">Reference proteome</keyword>
<protein>
    <submittedName>
        <fullName evidence="1">Uncharacterized protein</fullName>
    </submittedName>
</protein>
<dbReference type="AlphaFoldDB" id="A0A1N6DSL6"/>
<accession>A0A1N6DSL6</accession>
<dbReference type="EMBL" id="FSRK01000001">
    <property type="protein sequence ID" value="SIN73776.1"/>
    <property type="molecule type" value="Genomic_DNA"/>
</dbReference>
<organism evidence="1 2">
    <name type="scientific">Epilithonimonas zeae</name>
    <dbReference type="NCBI Taxonomy" id="1416779"/>
    <lineage>
        <taxon>Bacteria</taxon>
        <taxon>Pseudomonadati</taxon>
        <taxon>Bacteroidota</taxon>
        <taxon>Flavobacteriia</taxon>
        <taxon>Flavobacteriales</taxon>
        <taxon>Weeksellaceae</taxon>
        <taxon>Chryseobacterium group</taxon>
        <taxon>Epilithonimonas</taxon>
    </lineage>
</organism>
<sequence>MNLQNLLDLRDNKKQNPLSTRGFFICDYFLKLISAKIGKWSDG</sequence>
<evidence type="ECO:0000313" key="2">
    <source>
        <dbReference type="Proteomes" id="UP000185207"/>
    </source>
</evidence>
<reference evidence="2" key="1">
    <citation type="submission" date="2016-11" db="EMBL/GenBank/DDBJ databases">
        <authorList>
            <person name="Varghese N."/>
            <person name="Submissions S."/>
        </authorList>
    </citation>
    <scope>NUCLEOTIDE SEQUENCE [LARGE SCALE GENOMIC DNA]</scope>
    <source>
        <strain evidence="2">DSM 27623</strain>
    </source>
</reference>
<name>A0A1N6DSL6_9FLAO</name>
<gene>
    <name evidence="1" type="ORF">SAMN05444409_0015</name>
</gene>
<proteinExistence type="predicted"/>